<reference evidence="4 5" key="1">
    <citation type="submission" date="2020-08" db="EMBL/GenBank/DDBJ databases">
        <title>Genomic Encyclopedia of Type Strains, Phase IV (KMG-IV): sequencing the most valuable type-strain genomes for metagenomic binning, comparative biology and taxonomic classification.</title>
        <authorList>
            <person name="Goeker M."/>
        </authorList>
    </citation>
    <scope>NUCLEOTIDE SEQUENCE [LARGE SCALE GENOMIC DNA]</scope>
    <source>
        <strain evidence="4 5">DSM 101806</strain>
    </source>
</reference>
<evidence type="ECO:0000313" key="4">
    <source>
        <dbReference type="EMBL" id="MBB4101344.1"/>
    </source>
</evidence>
<evidence type="ECO:0000256" key="1">
    <source>
        <dbReference type="SAM" id="MobiDB-lite"/>
    </source>
</evidence>
<dbReference type="PANTHER" id="PTHR38593:SF1">
    <property type="entry name" value="BLR2558 PROTEIN"/>
    <property type="match status" value="1"/>
</dbReference>
<dbReference type="Gene3D" id="1.20.1260.10">
    <property type="match status" value="1"/>
</dbReference>
<feature type="signal peptide" evidence="2">
    <location>
        <begin position="1"/>
        <end position="17"/>
    </location>
</feature>
<protein>
    <submittedName>
        <fullName evidence="4">Putative membrane protein</fullName>
    </submittedName>
</protein>
<gene>
    <name evidence="4" type="ORF">GGR46_004936</name>
</gene>
<dbReference type="RefSeq" id="WP_184000707.1">
    <property type="nucleotide sequence ID" value="NZ_JACIEH010000006.1"/>
</dbReference>
<feature type="chain" id="PRO_5031155048" evidence="2">
    <location>
        <begin position="18"/>
        <end position="198"/>
    </location>
</feature>
<dbReference type="AlphaFoldDB" id="A0A7W6NYL8"/>
<sequence length="198" mass="20004">MQIVRWMTVGAAALALAGCGSKTETTSTDTTTTTTTANTDAGMMANGMDMAPAPTASAGQTFANAAASNDAFEIASSKLAESQAESAAVKKFAASMIKAHTESTAKLKTAAGAAAPAITPDPTLTAEQQQTLDSLKPLKGADFDKAYAGAQVDAHEKTLAALKVSSADANVPASLRDFATKLSPTVAAHLNMAKGLKP</sequence>
<organism evidence="4 5">
    <name type="scientific">Sphingomonas kyeonggiensis</name>
    <dbReference type="NCBI Taxonomy" id="1268553"/>
    <lineage>
        <taxon>Bacteria</taxon>
        <taxon>Pseudomonadati</taxon>
        <taxon>Pseudomonadota</taxon>
        <taxon>Alphaproteobacteria</taxon>
        <taxon>Sphingomonadales</taxon>
        <taxon>Sphingomonadaceae</taxon>
        <taxon>Sphingomonas</taxon>
    </lineage>
</organism>
<accession>A0A7W6NYL8</accession>
<feature type="region of interest" description="Disordered" evidence="1">
    <location>
        <begin position="22"/>
        <end position="42"/>
    </location>
</feature>
<evidence type="ECO:0000313" key="5">
    <source>
        <dbReference type="Proteomes" id="UP000557392"/>
    </source>
</evidence>
<name>A0A7W6NYL8_9SPHN</name>
<evidence type="ECO:0000256" key="2">
    <source>
        <dbReference type="SAM" id="SignalP"/>
    </source>
</evidence>
<proteinExistence type="predicted"/>
<keyword evidence="2" id="KW-0732">Signal</keyword>
<dbReference type="PANTHER" id="PTHR38593">
    <property type="entry name" value="BLR2558 PROTEIN"/>
    <property type="match status" value="1"/>
</dbReference>
<feature type="domain" description="DUF4142" evidence="3">
    <location>
        <begin position="60"/>
        <end position="196"/>
    </location>
</feature>
<evidence type="ECO:0000259" key="3">
    <source>
        <dbReference type="Pfam" id="PF13628"/>
    </source>
</evidence>
<dbReference type="EMBL" id="JACIEH010000006">
    <property type="protein sequence ID" value="MBB4101344.1"/>
    <property type="molecule type" value="Genomic_DNA"/>
</dbReference>
<dbReference type="InterPro" id="IPR025419">
    <property type="entry name" value="DUF4142"/>
</dbReference>
<keyword evidence="5" id="KW-1185">Reference proteome</keyword>
<comment type="caution">
    <text evidence="4">The sequence shown here is derived from an EMBL/GenBank/DDBJ whole genome shotgun (WGS) entry which is preliminary data.</text>
</comment>
<dbReference type="PROSITE" id="PS51257">
    <property type="entry name" value="PROKAR_LIPOPROTEIN"/>
    <property type="match status" value="1"/>
</dbReference>
<dbReference type="InterPro" id="IPR012347">
    <property type="entry name" value="Ferritin-like"/>
</dbReference>
<dbReference type="Pfam" id="PF13628">
    <property type="entry name" value="DUF4142"/>
    <property type="match status" value="1"/>
</dbReference>
<dbReference type="Proteomes" id="UP000557392">
    <property type="component" value="Unassembled WGS sequence"/>
</dbReference>